<dbReference type="GeneID" id="77676587"/>
<keyword evidence="8" id="KW-1278">Translocase</keyword>
<dbReference type="GO" id="GO:0015662">
    <property type="term" value="F:P-type ion transporter activity"/>
    <property type="evidence" value="ECO:0007669"/>
    <property type="project" value="TreeGrafter"/>
</dbReference>
<feature type="domain" description="P-type ATPase A" evidence="12">
    <location>
        <begin position="242"/>
        <end position="358"/>
    </location>
</feature>
<dbReference type="InterPro" id="IPR023299">
    <property type="entry name" value="ATPase_P-typ_cyto_dom_N"/>
</dbReference>
<evidence type="ECO:0000256" key="2">
    <source>
        <dbReference type="ARBA" id="ARBA00006000"/>
    </source>
</evidence>
<dbReference type="NCBIfam" id="TIGR01494">
    <property type="entry name" value="ATPase_P-type"/>
    <property type="match status" value="1"/>
</dbReference>
<sequence length="1036" mass="115458">MEFSLYKRRSVWTHTYVIPAYFYPAAYWFGAKITFGEAGTNGCAICVFLLALIQGFLFLSSFWGSKVYEISKLTKVSNINEAEMIKITKKQAMNKQNKVGFAPVLSKVAVIKDKKEKIKWFEFDNDVFYFNGTAIKQLEIKTDFSLEAYLSKTVSVSNMLTTLERVICPKNEFKIEPPTFIRMFAEHAVSPFFVFQIFCALLWMLDEYWKYSLFTFFTIIAFEGGMVFQRHTNIKQLRSLNLAPQKIMRVVNEKKEAVLSCDLLPGDRIFVDQNIQLPADVLIVKGTAVVNESMLSGEATPVHKESVVKQDVPLSLAHHKKNILFGGTKILKISEKGIECIVLRTGFMSEQGELIKSMIASEDTVSENNYEAYMFILAMLVFAVISCVYVVRESIAMGKTLYKIVLECIMILTNVVPPELPMELTIAVNSSLQELVGLGVYCLEPFRIPFAGKITVCCFDKTGTLTELNLQLTSIESDNKAMAHLVIGTCHSLVLLNDKVEGDPLDTCGFSYVNGSLLNDNQILLENKQYTVLKKLSFDSSLKRAVSIIQSEDSFFVVMKGAPETVQEYLQKVPADYSKFEDCAENGFRVIALAMKPLKSLSKAQILSMERTEIEADLQFVGVALYNSKLKDNAQETISHLIESNHKVIMITGDNGKTAVSVAKQVGMYNEKHLSGSSEIDAFLHSVSQMPESEQKTVVWPSVFARADPDSKEKIISLLNSIGEYTLMCGDGTNDVGALKTAHAGIALLEKTKGKGKSIALPGNIGQSMFILDEEIKVKLGDASIAAPFTSRTGSLKSVIDVISRGRSALVSTVQMYKVLALNCLLSAYTLSVFDTMGVKYGDFQMTAAGMLSAVSFTFFGKSRPLARISQEKPVAKIFSRYIVVSVVLQTLVHISSFYYIYLGVISFGPIVLQEKFVPTLANTAMFLLGSALQVTTLVVNYVGRPFRESLTENKKLLNSLLLSLGMVVVCTLEIMPEINEQMQFVEIPMNMKMRLLSTMCANFILCLGIEKTSFELFMRKPAAAVEEQRRDKKNK</sequence>
<dbReference type="InterPro" id="IPR008250">
    <property type="entry name" value="ATPase_P-typ_transduc_dom_A_sf"/>
</dbReference>
<feature type="transmembrane region" description="Helical" evidence="11">
    <location>
        <begin position="184"/>
        <end position="205"/>
    </location>
</feature>
<feature type="transmembrane region" description="Helical" evidence="11">
    <location>
        <begin position="844"/>
        <end position="861"/>
    </location>
</feature>
<dbReference type="InterPro" id="IPR006544">
    <property type="entry name" value="P-type_TPase_V"/>
</dbReference>
<evidence type="ECO:0000256" key="11">
    <source>
        <dbReference type="SAM" id="Phobius"/>
    </source>
</evidence>
<evidence type="ECO:0000256" key="1">
    <source>
        <dbReference type="ARBA" id="ARBA00004141"/>
    </source>
</evidence>
<dbReference type="PANTHER" id="PTHR45630">
    <property type="entry name" value="CATION-TRANSPORTING ATPASE-RELATED"/>
    <property type="match status" value="1"/>
</dbReference>
<evidence type="ECO:0000256" key="3">
    <source>
        <dbReference type="ARBA" id="ARBA00022692"/>
    </source>
</evidence>
<dbReference type="Pfam" id="PF00702">
    <property type="entry name" value="Hydrolase"/>
    <property type="match status" value="1"/>
</dbReference>
<protein>
    <recommendedName>
        <fullName evidence="12">P-type ATPase A domain-containing protein</fullName>
    </recommendedName>
</protein>
<dbReference type="Gene3D" id="3.40.50.1000">
    <property type="entry name" value="HAD superfamily/HAD-like"/>
    <property type="match status" value="1"/>
</dbReference>
<proteinExistence type="inferred from homology"/>
<dbReference type="GO" id="GO:0006874">
    <property type="term" value="P:intracellular calcium ion homeostasis"/>
    <property type="evidence" value="ECO:0007669"/>
    <property type="project" value="TreeGrafter"/>
</dbReference>
<evidence type="ECO:0000313" key="13">
    <source>
        <dbReference type="EMBL" id="KFG25636.1"/>
    </source>
</evidence>
<dbReference type="Gene3D" id="2.70.150.10">
    <property type="entry name" value="Calcium-transporting ATPase, cytoplasmic transduction domain A"/>
    <property type="match status" value="1"/>
</dbReference>
<comment type="similarity">
    <text evidence="2">Belongs to the cation transport ATPase (P-type) (TC 3.A.3) family. Type V subfamily.</text>
</comment>
<dbReference type="PRINTS" id="PR00120">
    <property type="entry name" value="HATPASE"/>
</dbReference>
<dbReference type="GO" id="GO:0005524">
    <property type="term" value="F:ATP binding"/>
    <property type="evidence" value="ECO:0007669"/>
    <property type="project" value="UniProtKB-KW"/>
</dbReference>
<dbReference type="InterPro" id="IPR023298">
    <property type="entry name" value="ATPase_P-typ_TM_dom_sf"/>
</dbReference>
<feature type="transmembrane region" description="Helical" evidence="11">
    <location>
        <begin position="956"/>
        <end position="976"/>
    </location>
</feature>
<dbReference type="InterPro" id="IPR023214">
    <property type="entry name" value="HAD_sf"/>
</dbReference>
<dbReference type="GO" id="GO:0005789">
    <property type="term" value="C:endoplasmic reticulum membrane"/>
    <property type="evidence" value="ECO:0007669"/>
    <property type="project" value="TreeGrafter"/>
</dbReference>
<evidence type="ECO:0000256" key="9">
    <source>
        <dbReference type="ARBA" id="ARBA00022989"/>
    </source>
</evidence>
<keyword evidence="3 11" id="KW-0812">Transmembrane</keyword>
<keyword evidence="4" id="KW-0479">Metal-binding</keyword>
<comment type="caution">
    <text evidence="13">The sequence shown here is derived from an EMBL/GenBank/DDBJ whole genome shotgun (WGS) entry which is preliminary data.</text>
</comment>
<dbReference type="SFLD" id="SFLDS00003">
    <property type="entry name" value="Haloacid_Dehalogenase"/>
    <property type="match status" value="1"/>
</dbReference>
<keyword evidence="10 11" id="KW-0472">Membrane</keyword>
<dbReference type="HOGENOM" id="CLU_001828_4_1_1"/>
<feature type="transmembrane region" description="Helical" evidence="11">
    <location>
        <begin position="12"/>
        <end position="30"/>
    </location>
</feature>
<dbReference type="SUPFAM" id="SSF56784">
    <property type="entry name" value="HAD-like"/>
    <property type="match status" value="1"/>
</dbReference>
<dbReference type="SFLD" id="SFLDF00027">
    <property type="entry name" value="p-type_atpase"/>
    <property type="match status" value="1"/>
</dbReference>
<dbReference type="SUPFAM" id="SSF81665">
    <property type="entry name" value="Calcium ATPase, transmembrane domain M"/>
    <property type="match status" value="1"/>
</dbReference>
<dbReference type="EMBL" id="AKIJ01000004">
    <property type="protein sequence ID" value="KFG25636.1"/>
    <property type="molecule type" value="Genomic_DNA"/>
</dbReference>
<keyword evidence="9 11" id="KW-1133">Transmembrane helix</keyword>
<feature type="transmembrane region" description="Helical" evidence="11">
    <location>
        <begin position="372"/>
        <end position="391"/>
    </location>
</feature>
<dbReference type="GO" id="GO:0016887">
    <property type="term" value="F:ATP hydrolysis activity"/>
    <property type="evidence" value="ECO:0007669"/>
    <property type="project" value="InterPro"/>
</dbReference>
<feature type="transmembrane region" description="Helical" evidence="11">
    <location>
        <begin position="922"/>
        <end position="944"/>
    </location>
</feature>
<gene>
    <name evidence="13" type="ORF">NESG_01614</name>
</gene>
<dbReference type="GO" id="GO:0019829">
    <property type="term" value="F:ATPase-coupled monoatomic cation transmembrane transporter activity"/>
    <property type="evidence" value="ECO:0007669"/>
    <property type="project" value="TreeGrafter"/>
</dbReference>
<evidence type="ECO:0000256" key="8">
    <source>
        <dbReference type="ARBA" id="ARBA00022967"/>
    </source>
</evidence>
<dbReference type="PANTHER" id="PTHR45630:SF7">
    <property type="entry name" value="ENDOPLASMIC RETICULUM TRANSMEMBRANE HELIX TRANSLOCASE"/>
    <property type="match status" value="1"/>
</dbReference>
<dbReference type="GO" id="GO:0046872">
    <property type="term" value="F:metal ion binding"/>
    <property type="evidence" value="ECO:0007669"/>
    <property type="project" value="UniProtKB-KW"/>
</dbReference>
<dbReference type="SUPFAM" id="SSF81653">
    <property type="entry name" value="Calcium ATPase, transduction domain A"/>
    <property type="match status" value="1"/>
</dbReference>
<dbReference type="PROSITE" id="PS00154">
    <property type="entry name" value="ATPASE_E1_E2"/>
    <property type="match status" value="1"/>
</dbReference>
<dbReference type="InterPro" id="IPR044492">
    <property type="entry name" value="P_typ_ATPase_HD_dom"/>
</dbReference>
<keyword evidence="7" id="KW-0460">Magnesium</keyword>
<feature type="transmembrane region" description="Helical" evidence="11">
    <location>
        <begin position="882"/>
        <end position="902"/>
    </location>
</feature>
<dbReference type="InterPro" id="IPR059000">
    <property type="entry name" value="ATPase_P-type_domA"/>
</dbReference>
<dbReference type="Pfam" id="PF00122">
    <property type="entry name" value="E1-E2_ATPase"/>
    <property type="match status" value="1"/>
</dbReference>
<evidence type="ECO:0000256" key="5">
    <source>
        <dbReference type="ARBA" id="ARBA00022741"/>
    </source>
</evidence>
<dbReference type="Gene3D" id="3.40.1110.10">
    <property type="entry name" value="Calcium-transporting ATPase, cytoplasmic domain N"/>
    <property type="match status" value="1"/>
</dbReference>
<feature type="transmembrane region" description="Helical" evidence="11">
    <location>
        <begin position="211"/>
        <end position="228"/>
    </location>
</feature>
<dbReference type="AlphaFoldDB" id="A0A086J0G8"/>
<organism evidence="13 14">
    <name type="scientific">Nematocida ausubeli (strain ATCC PRA-371 / ERTm2)</name>
    <name type="common">Nematode killer fungus</name>
    <dbReference type="NCBI Taxonomy" id="1913371"/>
    <lineage>
        <taxon>Eukaryota</taxon>
        <taxon>Fungi</taxon>
        <taxon>Fungi incertae sedis</taxon>
        <taxon>Microsporidia</taxon>
        <taxon>Nematocida</taxon>
    </lineage>
</organism>
<feature type="transmembrane region" description="Helical" evidence="11">
    <location>
        <begin position="42"/>
        <end position="63"/>
    </location>
</feature>
<accession>A0A086J0G8</accession>
<keyword evidence="6" id="KW-0067">ATP-binding</keyword>
<feature type="transmembrane region" description="Helical" evidence="11">
    <location>
        <begin position="996"/>
        <end position="1015"/>
    </location>
</feature>
<dbReference type="SUPFAM" id="SSF81660">
    <property type="entry name" value="Metal cation-transporting ATPase, ATP-binding domain N"/>
    <property type="match status" value="1"/>
</dbReference>
<evidence type="ECO:0000256" key="10">
    <source>
        <dbReference type="ARBA" id="ARBA00023136"/>
    </source>
</evidence>
<name>A0A086J0G8_NEMA1</name>
<comment type="subcellular location">
    <subcellularLocation>
        <location evidence="1">Membrane</location>
        <topology evidence="1">Multi-pass membrane protein</topology>
    </subcellularLocation>
</comment>
<reference evidence="13 14" key="1">
    <citation type="journal article" date="2014" name="Genome Announc.">
        <title>Genome Sequence of the Microsporidian Species Nematocida sp1 Strain ERTm6 (ATCC PRA-372).</title>
        <authorList>
            <person name="Bakowski M.A."/>
            <person name="Priest M."/>
            <person name="Young S."/>
            <person name="Cuomo C.A."/>
            <person name="Troemel E.R."/>
        </authorList>
    </citation>
    <scope>NUCLEOTIDE SEQUENCE [LARGE SCALE GENOMIC DNA]</scope>
    <source>
        <strain evidence="13 14">ERTm6</strain>
    </source>
</reference>
<evidence type="ECO:0000313" key="14">
    <source>
        <dbReference type="Proteomes" id="UP000054524"/>
    </source>
</evidence>
<keyword evidence="5" id="KW-0547">Nucleotide-binding</keyword>
<evidence type="ECO:0000256" key="4">
    <source>
        <dbReference type="ARBA" id="ARBA00022723"/>
    </source>
</evidence>
<dbReference type="InterPro" id="IPR001757">
    <property type="entry name" value="P_typ_ATPase"/>
</dbReference>
<dbReference type="SFLD" id="SFLDG00002">
    <property type="entry name" value="C1.7:_P-type_atpase_like"/>
    <property type="match status" value="1"/>
</dbReference>
<dbReference type="Proteomes" id="UP000054524">
    <property type="component" value="Unassembled WGS sequence"/>
</dbReference>
<keyword evidence="14" id="KW-1185">Reference proteome</keyword>
<evidence type="ECO:0000259" key="12">
    <source>
        <dbReference type="Pfam" id="PF00122"/>
    </source>
</evidence>
<dbReference type="InterPro" id="IPR018303">
    <property type="entry name" value="ATPase_P-typ_P_site"/>
</dbReference>
<evidence type="ECO:0000256" key="6">
    <source>
        <dbReference type="ARBA" id="ARBA00022840"/>
    </source>
</evidence>
<dbReference type="PRINTS" id="PR00119">
    <property type="entry name" value="CATATPASE"/>
</dbReference>
<dbReference type="RefSeq" id="XP_052904191.1">
    <property type="nucleotide sequence ID" value="XM_053049241.1"/>
</dbReference>
<dbReference type="InterPro" id="IPR036412">
    <property type="entry name" value="HAD-like_sf"/>
</dbReference>
<evidence type="ECO:0000256" key="7">
    <source>
        <dbReference type="ARBA" id="ARBA00022842"/>
    </source>
</evidence>